<dbReference type="RefSeq" id="WP_181471252.1">
    <property type="nucleotide sequence ID" value="NZ_JACEFG010000001.1"/>
</dbReference>
<evidence type="ECO:0000256" key="5">
    <source>
        <dbReference type="ARBA" id="ARBA00023015"/>
    </source>
</evidence>
<protein>
    <recommendedName>
        <fullName evidence="10">Bifunctional protein PyrR</fullName>
    </recommendedName>
    <domain>
        <recommendedName>
            <fullName evidence="10">Pyrimidine operon regulatory protein</fullName>
        </recommendedName>
    </domain>
    <domain>
        <recommendedName>
            <fullName evidence="10">Uracil phosphoribosyltransferase</fullName>
            <shortName evidence="10">UPRTase</shortName>
            <ecNumber evidence="10">2.4.2.9</ecNumber>
        </recommendedName>
    </domain>
</protein>
<dbReference type="FunFam" id="3.40.50.2020:FF:000020">
    <property type="entry name" value="Bifunctional protein PyrR"/>
    <property type="match status" value="1"/>
</dbReference>
<evidence type="ECO:0000256" key="7">
    <source>
        <dbReference type="ARBA" id="ARBA00053556"/>
    </source>
</evidence>
<comment type="caution">
    <text evidence="12">The sequence shown here is derived from an EMBL/GenBank/DDBJ whole genome shotgun (WGS) entry which is preliminary data.</text>
</comment>
<evidence type="ECO:0000256" key="9">
    <source>
        <dbReference type="ARBA" id="ARBA00063792"/>
    </source>
</evidence>
<keyword evidence="10" id="KW-0694">RNA-binding</keyword>
<dbReference type="GO" id="GO:0006353">
    <property type="term" value="P:DNA-templated transcription termination"/>
    <property type="evidence" value="ECO:0007669"/>
    <property type="project" value="UniProtKB-UniRule"/>
</dbReference>
<dbReference type="NCBIfam" id="NF003545">
    <property type="entry name" value="PRK05205.1-1"/>
    <property type="match status" value="1"/>
</dbReference>
<dbReference type="InterPro" id="IPR000836">
    <property type="entry name" value="PRTase_dom"/>
</dbReference>
<feature type="short sequence motif" description="PRPP-binding" evidence="10">
    <location>
        <begin position="99"/>
        <end position="111"/>
    </location>
</feature>
<evidence type="ECO:0000256" key="8">
    <source>
        <dbReference type="ARBA" id="ARBA00056018"/>
    </source>
</evidence>
<comment type="similarity">
    <text evidence="1 10">Belongs to the purine/pyrimidine phosphoribosyltransferase family. PyrR subfamily.</text>
</comment>
<dbReference type="Proteomes" id="UP000571017">
    <property type="component" value="Unassembled WGS sequence"/>
</dbReference>
<sequence length="178" mass="19903">MKSKATVLDDAAIRRALTRISHEIIERNKGVEDLVLVGVKTRGVPIAQRLKKRIQEIEGVELPEGELDITLYRDDLTTDHSEPEIKETNITADIDGKKVILVDDVLYTGRTVRAAMDALIDHGRPSQIQLAVLVDRGHRELPIRADFVGKNVPTSQDEIITVTLAETDEADQVMIYEK</sequence>
<evidence type="ECO:0000256" key="3">
    <source>
        <dbReference type="ARBA" id="ARBA00022676"/>
    </source>
</evidence>
<dbReference type="EMBL" id="JACEFG010000001">
    <property type="protein sequence ID" value="MBA2174245.1"/>
    <property type="molecule type" value="Genomic_DNA"/>
</dbReference>
<dbReference type="AlphaFoldDB" id="A0A838CR61"/>
<dbReference type="InterPro" id="IPR050137">
    <property type="entry name" value="PyrR_bifunctional"/>
</dbReference>
<dbReference type="InterPro" id="IPR029057">
    <property type="entry name" value="PRTase-like"/>
</dbReference>
<dbReference type="NCBIfam" id="NF003548">
    <property type="entry name" value="PRK05205.1-4"/>
    <property type="match status" value="1"/>
</dbReference>
<dbReference type="EC" id="2.4.2.9" evidence="10"/>
<accession>A0A838CR61</accession>
<evidence type="ECO:0000259" key="11">
    <source>
        <dbReference type="Pfam" id="PF00156"/>
    </source>
</evidence>
<dbReference type="PANTHER" id="PTHR11608">
    <property type="entry name" value="BIFUNCTIONAL PROTEIN PYRR"/>
    <property type="match status" value="1"/>
</dbReference>
<reference evidence="12 13" key="1">
    <citation type="journal article" date="2004" name="Extremophiles">
        <title>Halobacillus locisalis sp. nov., a halophilic bacterium isolated from a marine solar saltern of the Yellow Sea in Korea.</title>
        <authorList>
            <person name="Yoon J.H."/>
            <person name="Kang K.H."/>
            <person name="Oh T.K."/>
            <person name="Park Y.H."/>
        </authorList>
    </citation>
    <scope>NUCLEOTIDE SEQUENCE [LARGE SCALE GENOMIC DNA]</scope>
    <source>
        <strain evidence="12 13">KCTC 3788</strain>
    </source>
</reference>
<feature type="domain" description="Phosphoribosyltransferase" evidence="11">
    <location>
        <begin position="7"/>
        <end position="153"/>
    </location>
</feature>
<comment type="subunit">
    <text evidence="9 10">Homodimer and homohexamer; in equilibrium.</text>
</comment>
<evidence type="ECO:0000313" key="12">
    <source>
        <dbReference type="EMBL" id="MBA2174245.1"/>
    </source>
</evidence>
<evidence type="ECO:0000256" key="10">
    <source>
        <dbReference type="HAMAP-Rule" id="MF_01219"/>
    </source>
</evidence>
<dbReference type="Pfam" id="PF00156">
    <property type="entry name" value="Pribosyltran"/>
    <property type="match status" value="1"/>
</dbReference>
<evidence type="ECO:0000256" key="6">
    <source>
        <dbReference type="ARBA" id="ARBA00023163"/>
    </source>
</evidence>
<keyword evidence="3 10" id="KW-0328">Glycosyltransferase</keyword>
<dbReference type="NCBIfam" id="NF003547">
    <property type="entry name" value="PRK05205.1-3"/>
    <property type="match status" value="1"/>
</dbReference>
<proteinExistence type="inferred from homology"/>
<dbReference type="Gene3D" id="3.40.50.2020">
    <property type="match status" value="1"/>
</dbReference>
<dbReference type="GO" id="GO:0003723">
    <property type="term" value="F:RNA binding"/>
    <property type="evidence" value="ECO:0007669"/>
    <property type="project" value="UniProtKB-UniRule"/>
</dbReference>
<keyword evidence="2 10" id="KW-0806">Transcription termination</keyword>
<dbReference type="PANTHER" id="PTHR11608:SF0">
    <property type="entry name" value="BIFUNCTIONAL PROTEIN PYRR"/>
    <property type="match status" value="1"/>
</dbReference>
<dbReference type="InterPro" id="IPR023050">
    <property type="entry name" value="PyrR"/>
</dbReference>
<gene>
    <name evidence="10 12" type="primary">pyrR</name>
    <name evidence="12" type="ORF">H0266_04935</name>
</gene>
<comment type="catalytic activity">
    <reaction evidence="10">
        <text>UMP + diphosphate = 5-phospho-alpha-D-ribose 1-diphosphate + uracil</text>
        <dbReference type="Rhea" id="RHEA:13017"/>
        <dbReference type="ChEBI" id="CHEBI:17568"/>
        <dbReference type="ChEBI" id="CHEBI:33019"/>
        <dbReference type="ChEBI" id="CHEBI:57865"/>
        <dbReference type="ChEBI" id="CHEBI:58017"/>
        <dbReference type="EC" id="2.4.2.9"/>
    </reaction>
</comment>
<dbReference type="CDD" id="cd06223">
    <property type="entry name" value="PRTases_typeI"/>
    <property type="match status" value="1"/>
</dbReference>
<comment type="function">
    <text evidence="8 10">Also displays a weak uracil phosphoribosyltransferase activity which is not physiologically significant.</text>
</comment>
<organism evidence="12 13">
    <name type="scientific">Halobacillus locisalis</name>
    <dbReference type="NCBI Taxonomy" id="220753"/>
    <lineage>
        <taxon>Bacteria</taxon>
        <taxon>Bacillati</taxon>
        <taxon>Bacillota</taxon>
        <taxon>Bacilli</taxon>
        <taxon>Bacillales</taxon>
        <taxon>Bacillaceae</taxon>
        <taxon>Halobacillus</taxon>
    </lineage>
</organism>
<dbReference type="HAMAP" id="MF_01219">
    <property type="entry name" value="PyrR"/>
    <property type="match status" value="1"/>
</dbReference>
<dbReference type="SUPFAM" id="SSF53271">
    <property type="entry name" value="PRTase-like"/>
    <property type="match status" value="1"/>
</dbReference>
<evidence type="ECO:0000256" key="4">
    <source>
        <dbReference type="ARBA" id="ARBA00022679"/>
    </source>
</evidence>
<keyword evidence="4 10" id="KW-0808">Transferase</keyword>
<dbReference type="NCBIfam" id="NF003549">
    <property type="entry name" value="PRK05205.1-5"/>
    <property type="match status" value="1"/>
</dbReference>
<name>A0A838CR61_9BACI</name>
<keyword evidence="5 10" id="KW-0805">Transcription regulation</keyword>
<keyword evidence="13" id="KW-1185">Reference proteome</keyword>
<keyword evidence="6 10" id="KW-0804">Transcription</keyword>
<evidence type="ECO:0000256" key="1">
    <source>
        <dbReference type="ARBA" id="ARBA00005565"/>
    </source>
</evidence>
<evidence type="ECO:0000313" key="13">
    <source>
        <dbReference type="Proteomes" id="UP000571017"/>
    </source>
</evidence>
<dbReference type="GO" id="GO:0004845">
    <property type="term" value="F:uracil phosphoribosyltransferase activity"/>
    <property type="evidence" value="ECO:0007669"/>
    <property type="project" value="UniProtKB-UniRule"/>
</dbReference>
<evidence type="ECO:0000256" key="2">
    <source>
        <dbReference type="ARBA" id="ARBA00022472"/>
    </source>
</evidence>
<comment type="function">
    <text evidence="7 10">Regulates transcriptional attenuation of the pyrimidine nucleotide (pyr) operon by binding in a uridine-dependent manner to specific sites on pyr mRNA. This disrupts an antiterminator hairpin in the RNA and favors formation of a downstream transcription terminator, leading to a reduced expression of downstream genes.</text>
</comment>